<dbReference type="OrthoDB" id="6380398at2759"/>
<name>A0A2G9SD25_AQUCT</name>
<evidence type="ECO:0000256" key="3">
    <source>
        <dbReference type="SAM" id="Phobius"/>
    </source>
</evidence>
<dbReference type="PROSITE" id="PS00135">
    <property type="entry name" value="TRYPSIN_SER"/>
    <property type="match status" value="1"/>
</dbReference>
<accession>A0A2G9SD25</accession>
<keyword evidence="3" id="KW-0472">Membrane</keyword>
<dbReference type="SMART" id="SM00020">
    <property type="entry name" value="Tryp_SPc"/>
    <property type="match status" value="1"/>
</dbReference>
<dbReference type="SUPFAM" id="SSF50494">
    <property type="entry name" value="Trypsin-like serine proteases"/>
    <property type="match status" value="1"/>
</dbReference>
<evidence type="ECO:0000313" key="6">
    <source>
        <dbReference type="Proteomes" id="UP000228934"/>
    </source>
</evidence>
<keyword evidence="6" id="KW-1185">Reference proteome</keyword>
<sequence>MTWFLLYLHANTLYLITGTLASTLQGVTIFLIPSDVCNREYFGQIISTMICAGQTTGGKDTCQGDSGGPLVSLGPNSLWQQNGIVSWGDGCARAGKPGVYTNVPPFVAWITSIMKVIYF</sequence>
<dbReference type="InterPro" id="IPR033116">
    <property type="entry name" value="TRYPSIN_SER"/>
</dbReference>
<reference evidence="6" key="1">
    <citation type="journal article" date="2017" name="Nat. Commun.">
        <title>The North American bullfrog draft genome provides insight into hormonal regulation of long noncoding RNA.</title>
        <authorList>
            <person name="Hammond S.A."/>
            <person name="Warren R.L."/>
            <person name="Vandervalk B.P."/>
            <person name="Kucuk E."/>
            <person name="Khan H."/>
            <person name="Gibb E.A."/>
            <person name="Pandoh P."/>
            <person name="Kirk H."/>
            <person name="Zhao Y."/>
            <person name="Jones M."/>
            <person name="Mungall A.J."/>
            <person name="Coope R."/>
            <person name="Pleasance S."/>
            <person name="Moore R.A."/>
            <person name="Holt R.A."/>
            <person name="Round J.M."/>
            <person name="Ohora S."/>
            <person name="Walle B.V."/>
            <person name="Veldhoen N."/>
            <person name="Helbing C.C."/>
            <person name="Birol I."/>
        </authorList>
    </citation>
    <scope>NUCLEOTIDE SEQUENCE [LARGE SCALE GENOMIC DNA]</scope>
</reference>
<gene>
    <name evidence="5" type="ORF">AB205_0221630</name>
</gene>
<evidence type="ECO:0000259" key="4">
    <source>
        <dbReference type="PROSITE" id="PS50240"/>
    </source>
</evidence>
<keyword evidence="3" id="KW-1133">Transmembrane helix</keyword>
<feature type="domain" description="Peptidase S1" evidence="4">
    <location>
        <begin position="1"/>
        <end position="115"/>
    </location>
</feature>
<dbReference type="InterPro" id="IPR001254">
    <property type="entry name" value="Trypsin_dom"/>
</dbReference>
<dbReference type="InterPro" id="IPR009003">
    <property type="entry name" value="Peptidase_S1_PA"/>
</dbReference>
<evidence type="ECO:0000256" key="1">
    <source>
        <dbReference type="ARBA" id="ARBA00023157"/>
    </source>
</evidence>
<dbReference type="Gene3D" id="2.40.10.10">
    <property type="entry name" value="Trypsin-like serine proteases"/>
    <property type="match status" value="1"/>
</dbReference>
<dbReference type="CDD" id="cd00190">
    <property type="entry name" value="Tryp_SPc"/>
    <property type="match status" value="1"/>
</dbReference>
<keyword evidence="1" id="KW-1015">Disulfide bond</keyword>
<organism evidence="5 6">
    <name type="scientific">Aquarana catesbeiana</name>
    <name type="common">American bullfrog</name>
    <name type="synonym">Rana catesbeiana</name>
    <dbReference type="NCBI Taxonomy" id="8400"/>
    <lineage>
        <taxon>Eukaryota</taxon>
        <taxon>Metazoa</taxon>
        <taxon>Chordata</taxon>
        <taxon>Craniata</taxon>
        <taxon>Vertebrata</taxon>
        <taxon>Euteleostomi</taxon>
        <taxon>Amphibia</taxon>
        <taxon>Batrachia</taxon>
        <taxon>Anura</taxon>
        <taxon>Neobatrachia</taxon>
        <taxon>Ranoidea</taxon>
        <taxon>Ranidae</taxon>
        <taxon>Aquarana</taxon>
    </lineage>
</organism>
<dbReference type="EMBL" id="KV924390">
    <property type="protein sequence ID" value="PIO38024.1"/>
    <property type="molecule type" value="Genomic_DNA"/>
</dbReference>
<dbReference type="PANTHER" id="PTHR24252:SF24">
    <property type="entry name" value="TRANSMEMBRANE PROTEASE SERINE 2-LIKE ISOFORM X1"/>
    <property type="match status" value="1"/>
</dbReference>
<feature type="transmembrane region" description="Helical" evidence="3">
    <location>
        <begin position="12"/>
        <end position="32"/>
    </location>
</feature>
<evidence type="ECO:0000256" key="2">
    <source>
        <dbReference type="ARBA" id="ARBA00024195"/>
    </source>
</evidence>
<dbReference type="PANTHER" id="PTHR24252">
    <property type="entry name" value="ACROSIN-RELATED"/>
    <property type="match status" value="1"/>
</dbReference>
<comment type="similarity">
    <text evidence="2">Belongs to the peptidase S1 family. CLIP subfamily.</text>
</comment>
<dbReference type="FunFam" id="2.40.10.10:FF:000002">
    <property type="entry name" value="Transmembrane protease serine"/>
    <property type="match status" value="1"/>
</dbReference>
<proteinExistence type="inferred from homology"/>
<dbReference type="Pfam" id="PF00089">
    <property type="entry name" value="Trypsin"/>
    <property type="match status" value="1"/>
</dbReference>
<dbReference type="AlphaFoldDB" id="A0A2G9SD25"/>
<dbReference type="GO" id="GO:0006508">
    <property type="term" value="P:proteolysis"/>
    <property type="evidence" value="ECO:0007669"/>
    <property type="project" value="InterPro"/>
</dbReference>
<dbReference type="InterPro" id="IPR043504">
    <property type="entry name" value="Peptidase_S1_PA_chymotrypsin"/>
</dbReference>
<protein>
    <recommendedName>
        <fullName evidence="4">Peptidase S1 domain-containing protein</fullName>
    </recommendedName>
</protein>
<evidence type="ECO:0000313" key="5">
    <source>
        <dbReference type="EMBL" id="PIO38024.1"/>
    </source>
</evidence>
<dbReference type="GO" id="GO:0004252">
    <property type="term" value="F:serine-type endopeptidase activity"/>
    <property type="evidence" value="ECO:0007669"/>
    <property type="project" value="InterPro"/>
</dbReference>
<keyword evidence="3" id="KW-0812">Transmembrane</keyword>
<dbReference type="Proteomes" id="UP000228934">
    <property type="component" value="Unassembled WGS sequence"/>
</dbReference>
<dbReference type="PROSITE" id="PS50240">
    <property type="entry name" value="TRYPSIN_DOM"/>
    <property type="match status" value="1"/>
</dbReference>